<evidence type="ECO:0000313" key="15">
    <source>
        <dbReference type="EMBL" id="MFC5853365.1"/>
    </source>
</evidence>
<dbReference type="InterPro" id="IPR001270">
    <property type="entry name" value="ClpA/B"/>
</dbReference>
<dbReference type="PROSITE" id="PS50151">
    <property type="entry name" value="UVR"/>
    <property type="match status" value="1"/>
</dbReference>
<comment type="similarity">
    <text evidence="1 10">Belongs to the ClpA/ClpB family.</text>
</comment>
<evidence type="ECO:0000256" key="3">
    <source>
        <dbReference type="ARBA" id="ARBA00022741"/>
    </source>
</evidence>
<evidence type="ECO:0000256" key="5">
    <source>
        <dbReference type="ARBA" id="ARBA00023016"/>
    </source>
</evidence>
<feature type="region of interest" description="Disordered" evidence="12">
    <location>
        <begin position="168"/>
        <end position="196"/>
    </location>
</feature>
<keyword evidence="5" id="KW-0346">Stress response</keyword>
<dbReference type="Pfam" id="PF10431">
    <property type="entry name" value="ClpB_D2-small"/>
    <property type="match status" value="1"/>
</dbReference>
<dbReference type="Gene3D" id="1.10.8.60">
    <property type="match status" value="2"/>
</dbReference>
<keyword evidence="3 10" id="KW-0547">Nucleotide-binding</keyword>
<dbReference type="InterPro" id="IPR018368">
    <property type="entry name" value="ClpA/B_CS1"/>
</dbReference>
<dbReference type="InterPro" id="IPR036628">
    <property type="entry name" value="Clp_N_dom_sf"/>
</dbReference>
<dbReference type="RefSeq" id="WP_381363726.1">
    <property type="nucleotide sequence ID" value="NZ_JBHSOA010000034.1"/>
</dbReference>
<evidence type="ECO:0000256" key="4">
    <source>
        <dbReference type="ARBA" id="ARBA00022840"/>
    </source>
</evidence>
<dbReference type="SUPFAM" id="SSF52540">
    <property type="entry name" value="P-loop containing nucleoside triphosphate hydrolases"/>
    <property type="match status" value="2"/>
</dbReference>
<dbReference type="SMART" id="SM01086">
    <property type="entry name" value="ClpB_D2-small"/>
    <property type="match status" value="1"/>
</dbReference>
<evidence type="ECO:0000256" key="11">
    <source>
        <dbReference type="SAM" id="Coils"/>
    </source>
</evidence>
<keyword evidence="15" id="KW-0645">Protease</keyword>
<dbReference type="CDD" id="cd19499">
    <property type="entry name" value="RecA-like_ClpB_Hsp104-like"/>
    <property type="match status" value="1"/>
</dbReference>
<keyword evidence="4 10" id="KW-0067">ATP-binding</keyword>
<evidence type="ECO:0000256" key="10">
    <source>
        <dbReference type="RuleBase" id="RU004432"/>
    </source>
</evidence>
<feature type="region of interest" description="Disordered" evidence="12">
    <location>
        <begin position="835"/>
        <end position="894"/>
    </location>
</feature>
<dbReference type="Pfam" id="PF00004">
    <property type="entry name" value="AAA"/>
    <property type="match status" value="1"/>
</dbReference>
<organism evidence="15 16">
    <name type="scientific">Streptomyces chlorus</name>
    <dbReference type="NCBI Taxonomy" id="887452"/>
    <lineage>
        <taxon>Bacteria</taxon>
        <taxon>Bacillati</taxon>
        <taxon>Actinomycetota</taxon>
        <taxon>Actinomycetes</taxon>
        <taxon>Kitasatosporales</taxon>
        <taxon>Streptomycetaceae</taxon>
        <taxon>Streptomyces</taxon>
    </lineage>
</organism>
<dbReference type="InterPro" id="IPR028299">
    <property type="entry name" value="ClpA/B_CS2"/>
</dbReference>
<dbReference type="InterPro" id="IPR003959">
    <property type="entry name" value="ATPase_AAA_core"/>
</dbReference>
<proteinExistence type="inferred from homology"/>
<name>A0ABW1DYI8_9ACTN</name>
<sequence>MSSGFTGPEGYGSDPFEEFLARFFGGPRPRQVDIGRLLSQPARELVRGAAQYAAEHGSRDLDTQHLLRAALATEPTRGLLSRAGTDPDSLASEIDERSGPVQHGPDDTPPPTSLSLTPAVKRALLDAHEMARSTGAGYIGPEHVLSALAANPDSAAGHILDAARYAAAGMPPDAPDAPQPRTERPRPATGTPTLDKYGRDLTELAREGRVDPVIGREEEIEQTIEVLSRRGKNNPVLIGEAGVGKTAVVEGLAQRIADGDVPDVLMARRVVALDLTAVVAGTRYRGDFEERMTAIVDEIRAHSDRLIVFIDELHTVVGAGGGGEGGSMDAGNILKPALARGELHIVGATTLEEYRRIEKDAALARRFQPIMVPEPTPADAIEILRGLRDRYEAHHQVRYTDEALVAAVELSDRYLSDRRLPDKAIDLIDQAGARVRLRSRTKGTDVRALEQELDQLTCDKDQAVADEKYEQATQLRDRIGELKERIAEAGGEGRVDEGQSLVVDAEAIAEVVSRQTGIPVSSLTEEEKHRLLGLEEHLRRRVVGQDEAVRVVADAVLRSRAGLASPDRPIGSFMFLGPTGVGKTELARALAEALFGSEDRMVRLDMSEYQERHTVSRLVGAPPGYVGHEEAGQLTEVVRRHPYSLLLLDEVEKAHPDVFNILLQVLDDGRLTDAQGRTVDFSNTVIVMTSNLGSEAITRRGGALGFAAGGADADEEARREQILRPLREHFRPEFLNRIDEMVVFRQLTAQELRQITDLLLEATRRGLRGQGVTVEFTEAAVDWLARRGHQPEYGARPLRRTIQREVDNQLSRLLLDGSVRSGDRVTVDAADGNLAFRTGAGTGAGTDTGTGAGTRTGSTAGTGTGAGTGGGGATAGTESAIGREEPPAPEPPGQ</sequence>
<dbReference type="Pfam" id="PF07724">
    <property type="entry name" value="AAA_2"/>
    <property type="match status" value="1"/>
</dbReference>
<evidence type="ECO:0000256" key="12">
    <source>
        <dbReference type="SAM" id="MobiDB-lite"/>
    </source>
</evidence>
<gene>
    <name evidence="15" type="ORF">ACFPZI_16510</name>
</gene>
<evidence type="ECO:0000256" key="6">
    <source>
        <dbReference type="ARBA" id="ARBA00023054"/>
    </source>
</evidence>
<keyword evidence="16" id="KW-1185">Reference proteome</keyword>
<dbReference type="InterPro" id="IPR001943">
    <property type="entry name" value="UVR_dom"/>
</dbReference>
<dbReference type="Gene3D" id="3.40.50.300">
    <property type="entry name" value="P-loop containing nucleotide triphosphate hydrolases"/>
    <property type="match status" value="2"/>
</dbReference>
<dbReference type="GO" id="GO:0005524">
    <property type="term" value="F:ATP binding"/>
    <property type="evidence" value="ECO:0007669"/>
    <property type="project" value="UniProtKB-KW"/>
</dbReference>
<comment type="subunit">
    <text evidence="8">Homohexamer. The oligomerization is ATP-dependent.</text>
</comment>
<dbReference type="PANTHER" id="PTHR11638:SF18">
    <property type="entry name" value="HEAT SHOCK PROTEIN 104"/>
    <property type="match status" value="1"/>
</dbReference>
<dbReference type="Pfam" id="PF02861">
    <property type="entry name" value="Clp_N"/>
    <property type="match status" value="1"/>
</dbReference>
<evidence type="ECO:0000259" key="14">
    <source>
        <dbReference type="PROSITE" id="PS51903"/>
    </source>
</evidence>
<keyword evidence="7 10" id="KW-0143">Chaperone</keyword>
<evidence type="ECO:0000256" key="2">
    <source>
        <dbReference type="ARBA" id="ARBA00022737"/>
    </source>
</evidence>
<accession>A0ABW1DYI8</accession>
<keyword evidence="2 9" id="KW-0677">Repeat</keyword>
<keyword evidence="15" id="KW-0378">Hydrolase</keyword>
<dbReference type="InterPro" id="IPR050130">
    <property type="entry name" value="ClpA_ClpB"/>
</dbReference>
<comment type="caution">
    <text evidence="15">The sequence shown here is derived from an EMBL/GenBank/DDBJ whole genome shotgun (WGS) entry which is preliminary data.</text>
</comment>
<evidence type="ECO:0000259" key="13">
    <source>
        <dbReference type="PROSITE" id="PS50151"/>
    </source>
</evidence>
<feature type="domain" description="Clp R" evidence="14">
    <location>
        <begin position="34"/>
        <end position="183"/>
    </location>
</feature>
<feature type="compositionally biased region" description="Gly residues" evidence="12">
    <location>
        <begin position="840"/>
        <end position="874"/>
    </location>
</feature>
<feature type="region of interest" description="Disordered" evidence="12">
    <location>
        <begin position="77"/>
        <end position="116"/>
    </location>
</feature>
<dbReference type="Pfam" id="PF17871">
    <property type="entry name" value="AAA_lid_9"/>
    <property type="match status" value="1"/>
</dbReference>
<protein>
    <submittedName>
        <fullName evidence="15">ATP-dependent Clp protease ATP-binding subunit</fullName>
    </submittedName>
</protein>
<dbReference type="SUPFAM" id="SSF81923">
    <property type="entry name" value="Double Clp-N motif"/>
    <property type="match status" value="1"/>
</dbReference>
<dbReference type="PROSITE" id="PS00871">
    <property type="entry name" value="CLPAB_2"/>
    <property type="match status" value="1"/>
</dbReference>
<dbReference type="EMBL" id="JBHSOA010000034">
    <property type="protein sequence ID" value="MFC5853365.1"/>
    <property type="molecule type" value="Genomic_DNA"/>
</dbReference>
<keyword evidence="6 11" id="KW-0175">Coiled coil</keyword>
<dbReference type="InterPro" id="IPR027417">
    <property type="entry name" value="P-loop_NTPase"/>
</dbReference>
<dbReference type="PROSITE" id="PS51903">
    <property type="entry name" value="CLP_R"/>
    <property type="match status" value="1"/>
</dbReference>
<dbReference type="PANTHER" id="PTHR11638">
    <property type="entry name" value="ATP-DEPENDENT CLP PROTEASE"/>
    <property type="match status" value="1"/>
</dbReference>
<evidence type="ECO:0000256" key="8">
    <source>
        <dbReference type="ARBA" id="ARBA00026057"/>
    </source>
</evidence>
<dbReference type="Gene3D" id="1.10.1780.10">
    <property type="entry name" value="Clp, N-terminal domain"/>
    <property type="match status" value="1"/>
</dbReference>
<dbReference type="GO" id="GO:0006508">
    <property type="term" value="P:proteolysis"/>
    <property type="evidence" value="ECO:0007669"/>
    <property type="project" value="UniProtKB-KW"/>
</dbReference>
<dbReference type="Proteomes" id="UP001596180">
    <property type="component" value="Unassembled WGS sequence"/>
</dbReference>
<feature type="domain" description="UVR" evidence="13">
    <location>
        <begin position="450"/>
        <end position="485"/>
    </location>
</feature>
<dbReference type="SMART" id="SM00382">
    <property type="entry name" value="AAA"/>
    <property type="match status" value="2"/>
</dbReference>
<dbReference type="GO" id="GO:0008233">
    <property type="term" value="F:peptidase activity"/>
    <property type="evidence" value="ECO:0007669"/>
    <property type="project" value="UniProtKB-KW"/>
</dbReference>
<dbReference type="PRINTS" id="PR00300">
    <property type="entry name" value="CLPPROTEASEA"/>
</dbReference>
<evidence type="ECO:0000256" key="1">
    <source>
        <dbReference type="ARBA" id="ARBA00008675"/>
    </source>
</evidence>
<dbReference type="InterPro" id="IPR041546">
    <property type="entry name" value="ClpA/ClpB_AAA_lid"/>
</dbReference>
<dbReference type="PROSITE" id="PS00870">
    <property type="entry name" value="CLPAB_1"/>
    <property type="match status" value="1"/>
</dbReference>
<dbReference type="InterPro" id="IPR004176">
    <property type="entry name" value="Clp_R_N"/>
</dbReference>
<feature type="coiled-coil region" evidence="11">
    <location>
        <begin position="446"/>
        <end position="492"/>
    </location>
</feature>
<dbReference type="Gene3D" id="4.10.860.10">
    <property type="entry name" value="UVR domain"/>
    <property type="match status" value="1"/>
</dbReference>
<dbReference type="InterPro" id="IPR019489">
    <property type="entry name" value="Clp_ATPase_C"/>
</dbReference>
<reference evidence="16" key="1">
    <citation type="journal article" date="2019" name="Int. J. Syst. Evol. Microbiol.">
        <title>The Global Catalogue of Microorganisms (GCM) 10K type strain sequencing project: providing services to taxonomists for standard genome sequencing and annotation.</title>
        <authorList>
            <consortium name="The Broad Institute Genomics Platform"/>
            <consortium name="The Broad Institute Genome Sequencing Center for Infectious Disease"/>
            <person name="Wu L."/>
            <person name="Ma J."/>
        </authorList>
    </citation>
    <scope>NUCLEOTIDE SEQUENCE [LARGE SCALE GENOMIC DNA]</scope>
    <source>
        <strain evidence="16">JCM 10411</strain>
    </source>
</reference>
<evidence type="ECO:0000313" key="16">
    <source>
        <dbReference type="Proteomes" id="UP001596180"/>
    </source>
</evidence>
<evidence type="ECO:0000256" key="7">
    <source>
        <dbReference type="ARBA" id="ARBA00023186"/>
    </source>
</evidence>
<dbReference type="InterPro" id="IPR003593">
    <property type="entry name" value="AAA+_ATPase"/>
</dbReference>
<dbReference type="CDD" id="cd00009">
    <property type="entry name" value="AAA"/>
    <property type="match status" value="1"/>
</dbReference>
<evidence type="ECO:0000256" key="9">
    <source>
        <dbReference type="PROSITE-ProRule" id="PRU01251"/>
    </source>
</evidence>